<feature type="region of interest" description="Disordered" evidence="4">
    <location>
        <begin position="1201"/>
        <end position="1222"/>
    </location>
</feature>
<feature type="compositionally biased region" description="Polar residues" evidence="4">
    <location>
        <begin position="1508"/>
        <end position="1527"/>
    </location>
</feature>
<evidence type="ECO:0000256" key="1">
    <source>
        <dbReference type="ARBA" id="ARBA00022771"/>
    </source>
</evidence>
<reference evidence="7" key="1">
    <citation type="submission" date="2015-02" db="EMBL/GenBank/DDBJ databases">
        <title>Genome sequencing for Strongylocentrotus purpuratus.</title>
        <authorList>
            <person name="Murali S."/>
            <person name="Liu Y."/>
            <person name="Vee V."/>
            <person name="English A."/>
            <person name="Wang M."/>
            <person name="Skinner E."/>
            <person name="Han Y."/>
            <person name="Muzny D.M."/>
            <person name="Worley K.C."/>
            <person name="Gibbs R.A."/>
        </authorList>
    </citation>
    <scope>NUCLEOTIDE SEQUENCE</scope>
</reference>
<keyword evidence="1 3" id="KW-0863">Zinc-finger</keyword>
<feature type="region of interest" description="Disordered" evidence="4">
    <location>
        <begin position="1350"/>
        <end position="1444"/>
    </location>
</feature>
<dbReference type="PANTHER" id="PTHR17550">
    <property type="entry name" value="E3 UBIQUITIN-PROTEIN LIGASE TTC3"/>
    <property type="match status" value="1"/>
</dbReference>
<feature type="region of interest" description="Disordered" evidence="4">
    <location>
        <begin position="856"/>
        <end position="880"/>
    </location>
</feature>
<dbReference type="Pfam" id="PF13639">
    <property type="entry name" value="zf-RING_2"/>
    <property type="match status" value="1"/>
</dbReference>
<feature type="compositionally biased region" description="Polar residues" evidence="4">
    <location>
        <begin position="644"/>
        <end position="668"/>
    </location>
</feature>
<feature type="compositionally biased region" description="Polar residues" evidence="4">
    <location>
        <begin position="421"/>
        <end position="430"/>
    </location>
</feature>
<reference evidence="6" key="2">
    <citation type="submission" date="2021-01" db="UniProtKB">
        <authorList>
            <consortium name="EnsemblMetazoa"/>
        </authorList>
    </citation>
    <scope>IDENTIFICATION</scope>
</reference>
<feature type="compositionally biased region" description="Polar residues" evidence="4">
    <location>
        <begin position="437"/>
        <end position="447"/>
    </location>
</feature>
<feature type="region of interest" description="Disordered" evidence="4">
    <location>
        <begin position="1286"/>
        <end position="1315"/>
    </location>
</feature>
<feature type="compositionally biased region" description="Polar residues" evidence="4">
    <location>
        <begin position="716"/>
        <end position="729"/>
    </location>
</feature>
<keyword evidence="2" id="KW-0862">Zinc</keyword>
<dbReference type="InParanoid" id="A0A7M7T5X9"/>
<evidence type="ECO:0000313" key="6">
    <source>
        <dbReference type="EnsemblMetazoa" id="XP_030856303"/>
    </source>
</evidence>
<feature type="region of interest" description="Disordered" evidence="4">
    <location>
        <begin position="1247"/>
        <end position="1268"/>
    </location>
</feature>
<feature type="compositionally biased region" description="Basic and acidic residues" evidence="4">
    <location>
        <begin position="368"/>
        <end position="386"/>
    </location>
</feature>
<evidence type="ECO:0000313" key="7">
    <source>
        <dbReference type="Proteomes" id="UP000007110"/>
    </source>
</evidence>
<feature type="compositionally biased region" description="Polar residues" evidence="4">
    <location>
        <begin position="859"/>
        <end position="873"/>
    </location>
</feature>
<feature type="compositionally biased region" description="Basic and acidic residues" evidence="4">
    <location>
        <begin position="163"/>
        <end position="175"/>
    </location>
</feature>
<accession>A0A7M7T5X9</accession>
<dbReference type="OrthoDB" id="8062037at2759"/>
<dbReference type="RefSeq" id="XP_030856304.1">
    <property type="nucleotide sequence ID" value="XM_031000444.1"/>
</dbReference>
<dbReference type="PANTHER" id="PTHR17550:SF4">
    <property type="entry name" value="E3 UBIQUITIN-PROTEIN LIGASE TTC3"/>
    <property type="match status" value="1"/>
</dbReference>
<dbReference type="InterPro" id="IPR013083">
    <property type="entry name" value="Znf_RING/FYVE/PHD"/>
</dbReference>
<feature type="compositionally biased region" description="Polar residues" evidence="4">
    <location>
        <begin position="1411"/>
        <end position="1427"/>
    </location>
</feature>
<sequence>MYPAGGPPRHNQGYHVLYANQVNPGQCMPGPLVSTAGTMHPAVQHSLLGPPPLLQPNFAPAPLMVPMSQSSFLPSQPQPQYLSKAVSPSRAPHHTDNQGQVVQQENFRRGGFRGGYGSSGQFSTPRLPPRSTDGGGFASQGSTPSAPPPLFRPGPHTSSSKGRTTEDQKQLNPTEKEDLYRMFGVVLQQHGPIEVTDSRLLSIFMGLSPWMRQGIKYLGGLKEFFRHGDIFKVDGDVVSLAWQEEEAEDKPNQSKTSRTSPMASKPTSSSPFNPKSSSFTPKSPSPFKPKSPSPIGTQTVDTDDKSKSKDAPKDRNVQSSTESDSEEDDACWEGEEQGWWLLDPLPGEEENWKEISPLQGRMGGGYYDDFRKLEEKDNKDPEEIQKKLLSISPSAIGSTTEEEKNKSPVNNNKEIQKKLVFTSTPSLGSTTEDEQKTSLLRNDSPTPWNWEESAIAQEAEAQLRRESELTQDGQQSSQSPQTLVGESGKNDARSWPSDAEGSTGGRSLGEKSDGSVQEEEGDRRSPEMIYRSGSLHQAEGDVIVLEDIEVSGTEEEEGEVIGGTDSAEEKSDVFTDALEDGQEDADTVGEGMRVKDDDQGSSPFTSINGIALREVEEQRPESCMEEDMMSDMISKLINVAVSEVTKSQPRSTTDQETDQNKPSSSQDSQRADEESVSVSSTEIGLSKSVRSIGVETPKPQQSHKAMCTKEIKTTSRKVNTPSVSTSNRRVGTGEDPRIEQLTSDLEKEKRRRRHLADDAEGLYDKLDMRKKEYASETEELKRKLDRTAKELADCQRKLSGKGIVQLGELRKTNMELKDSESRLNAAKSKIARAEKENSNLTNELEKTTRQLLDLEKSQAQKVASGRTRSTSTGGLEPEKDPAIEEENKLLKMRSRSAEQKVLELQYQYAMQSLNKALQESQYIFRMYGNSLLSSSHRELLRMKWSDYQMYIKEKTDEVATSYYSSLKHLHQDVPLADIPSLKTQHIETFNPYKQSPVKAGEFGYISPAVTGLAAPPQTLPDPSMPPVVPLGVMSAGDGHPSFPLNATAVNTGLAPTSGSTKAPPGLAGATAQAPPGLTKVAVGSDLGMPFMQAQTQRGAPGKVLRRVPHKAPKALLAANFMSSLQHTTKVYGSTAAAAPPTQPQVGMMTGGRGVGVGGGTQSQGNVHDWLDNMDIDNVQNQASAPTSNIQHAQAAQDFREPHVPTPMDTTSTQPQPEGMDTQTTSLPDQVMMAPPMGAGGMTRPAGIGRGRPLSAAGMSSQPPAFPSMKSQRVAEAMDVGMRPKAAETLDVAPRLGETTTSRTSSSSNSRSSSPFYSQLAGAMERLSRPPGSKQSSPFKSGSQVAGAIERLSGSKRGSPAGAVAGAESLTKDSNASRPRPTSAGDAMFASQANTDAAKARSVSLGGGGGVTNQEPAQPKPSTRNFQAAPNFKEAGSHGDSMANVPRSRARQLRMPYHRGAEEEQDAGASKEGGGDKWTTQISKRKRKVLNLAEQQTQLIKEHRHLTGSCVTKSSEPSKGQGRPQKQGSLDKLVSYLSKQFKQMSRKELTDSILQVRLDHNGSLSGIALGTIISEASSYLSRAEKKKNRKDSEIVGMCAVCQGELYGDPDERKLDCGHKFHSKCIKTWVNEEGTCPICRRHTLFPEDFPRLQ</sequence>
<protein>
    <recommendedName>
        <fullName evidence="5">RING-type domain-containing protein</fullName>
    </recommendedName>
</protein>
<evidence type="ECO:0000256" key="2">
    <source>
        <dbReference type="ARBA" id="ARBA00022833"/>
    </source>
</evidence>
<dbReference type="Pfam" id="PF24812">
    <property type="entry name" value="WHD_TTC3"/>
    <property type="match status" value="1"/>
</dbReference>
<dbReference type="GeneID" id="576996"/>
<keyword evidence="1 3" id="KW-0479">Metal-binding</keyword>
<evidence type="ECO:0000256" key="4">
    <source>
        <dbReference type="SAM" id="MobiDB-lite"/>
    </source>
</evidence>
<dbReference type="RefSeq" id="XP_030856303.1">
    <property type="nucleotide sequence ID" value="XM_031000443.1"/>
</dbReference>
<name>A0A7M7T5X9_STRPU</name>
<dbReference type="EnsemblMetazoa" id="XM_031000443">
    <property type="protein sequence ID" value="XP_030856303"/>
    <property type="gene ID" value="LOC576996"/>
</dbReference>
<feature type="compositionally biased region" description="Acidic residues" evidence="4">
    <location>
        <begin position="323"/>
        <end position="336"/>
    </location>
</feature>
<feature type="region of interest" description="Disordered" evidence="4">
    <location>
        <begin position="1325"/>
        <end position="1344"/>
    </location>
</feature>
<feature type="compositionally biased region" description="Low complexity" evidence="4">
    <location>
        <begin position="1298"/>
        <end position="1313"/>
    </location>
</feature>
<feature type="region of interest" description="Disordered" evidence="4">
    <location>
        <begin position="1502"/>
        <end position="1528"/>
    </location>
</feature>
<feature type="compositionally biased region" description="Low complexity" evidence="4">
    <location>
        <begin position="69"/>
        <end position="80"/>
    </location>
</feature>
<dbReference type="Proteomes" id="UP000007110">
    <property type="component" value="Unassembled WGS sequence"/>
</dbReference>
<feature type="compositionally biased region" description="Basic and acidic residues" evidence="4">
    <location>
        <begin position="302"/>
        <end position="316"/>
    </location>
</feature>
<feature type="region of interest" description="Disordered" evidence="4">
    <location>
        <begin position="69"/>
        <end position="175"/>
    </location>
</feature>
<dbReference type="InterPro" id="IPR056871">
    <property type="entry name" value="WH_TTC3"/>
</dbReference>
<feature type="compositionally biased region" description="Pro residues" evidence="4">
    <location>
        <begin position="283"/>
        <end position="292"/>
    </location>
</feature>
<feature type="compositionally biased region" description="Polar residues" evidence="4">
    <location>
        <begin position="253"/>
        <end position="262"/>
    </location>
</feature>
<dbReference type="RefSeq" id="XP_030856302.1">
    <property type="nucleotide sequence ID" value="XM_031000442.1"/>
</dbReference>
<dbReference type="EnsemblMetazoa" id="XM_031000442">
    <property type="protein sequence ID" value="XP_030856302"/>
    <property type="gene ID" value="LOC576996"/>
</dbReference>
<feature type="region of interest" description="Disordered" evidence="4">
    <location>
        <begin position="640"/>
        <end position="739"/>
    </location>
</feature>
<feature type="region of interest" description="Disordered" evidence="4">
    <location>
        <begin position="583"/>
        <end position="610"/>
    </location>
</feature>
<feature type="compositionally biased region" description="Polar residues" evidence="4">
    <location>
        <begin position="1332"/>
        <end position="1343"/>
    </location>
</feature>
<feature type="compositionally biased region" description="Low complexity" evidence="4">
    <location>
        <begin position="451"/>
        <end position="460"/>
    </location>
</feature>
<keyword evidence="7" id="KW-1185">Reference proteome</keyword>
<feature type="compositionally biased region" description="Low complexity" evidence="4">
    <location>
        <begin position="264"/>
        <end position="282"/>
    </location>
</feature>
<feature type="domain" description="RING-type" evidence="5">
    <location>
        <begin position="1597"/>
        <end position="1638"/>
    </location>
</feature>
<dbReference type="SUPFAM" id="SSF57850">
    <property type="entry name" value="RING/U-box"/>
    <property type="match status" value="1"/>
</dbReference>
<evidence type="ECO:0000256" key="3">
    <source>
        <dbReference type="PROSITE-ProRule" id="PRU00175"/>
    </source>
</evidence>
<dbReference type="PROSITE" id="PS50089">
    <property type="entry name" value="ZF_RING_2"/>
    <property type="match status" value="1"/>
</dbReference>
<feature type="compositionally biased region" description="Polar residues" evidence="4">
    <location>
        <begin position="470"/>
        <end position="484"/>
    </location>
</feature>
<feature type="region of interest" description="Disordered" evidence="4">
    <location>
        <begin position="244"/>
        <end position="570"/>
    </location>
</feature>
<dbReference type="Gene3D" id="3.30.40.10">
    <property type="entry name" value="Zinc/RING finger domain, C3HC4 (zinc finger)"/>
    <property type="match status" value="1"/>
</dbReference>
<evidence type="ECO:0000259" key="5">
    <source>
        <dbReference type="PROSITE" id="PS50089"/>
    </source>
</evidence>
<dbReference type="InterPro" id="IPR001841">
    <property type="entry name" value="Znf_RING"/>
</dbReference>
<organism evidence="6 7">
    <name type="scientific">Strongylocentrotus purpuratus</name>
    <name type="common">Purple sea urchin</name>
    <dbReference type="NCBI Taxonomy" id="7668"/>
    <lineage>
        <taxon>Eukaryota</taxon>
        <taxon>Metazoa</taxon>
        <taxon>Echinodermata</taxon>
        <taxon>Eleutherozoa</taxon>
        <taxon>Echinozoa</taxon>
        <taxon>Echinoidea</taxon>
        <taxon>Euechinoidea</taxon>
        <taxon>Echinacea</taxon>
        <taxon>Camarodonta</taxon>
        <taxon>Echinidea</taxon>
        <taxon>Strongylocentrotidae</taxon>
        <taxon>Strongylocentrotus</taxon>
    </lineage>
</organism>
<feature type="compositionally biased region" description="Acidic residues" evidence="4">
    <location>
        <begin position="544"/>
        <end position="559"/>
    </location>
</feature>
<dbReference type="SMART" id="SM00184">
    <property type="entry name" value="RING"/>
    <property type="match status" value="1"/>
</dbReference>
<dbReference type="KEGG" id="spu:576996"/>
<feature type="compositionally biased region" description="Polar residues" evidence="4">
    <location>
        <begin position="1207"/>
        <end position="1222"/>
    </location>
</feature>
<feature type="region of interest" description="Disordered" evidence="4">
    <location>
        <begin position="1459"/>
        <end position="1481"/>
    </location>
</feature>
<dbReference type="EnsemblMetazoa" id="XM_031000444">
    <property type="protein sequence ID" value="XP_030856304"/>
    <property type="gene ID" value="LOC576996"/>
</dbReference>
<feature type="region of interest" description="Disordered" evidence="4">
    <location>
        <begin position="1054"/>
        <end position="1073"/>
    </location>
</feature>
<proteinExistence type="predicted"/>
<dbReference type="GO" id="GO:0008270">
    <property type="term" value="F:zinc ion binding"/>
    <property type="evidence" value="ECO:0007669"/>
    <property type="project" value="UniProtKB-KW"/>
</dbReference>